<dbReference type="PANTHER" id="PTHR40763">
    <property type="entry name" value="MEMBRANE PROTEIN-RELATED"/>
    <property type="match status" value="1"/>
</dbReference>
<proteinExistence type="predicted"/>
<dbReference type="RefSeq" id="WP_123926003.1">
    <property type="nucleotide sequence ID" value="NZ_CP033896.1"/>
</dbReference>
<dbReference type="AlphaFoldDB" id="A0A3G6J463"/>
<dbReference type="Pfam" id="PF08044">
    <property type="entry name" value="DUF1707"/>
    <property type="match status" value="1"/>
</dbReference>
<protein>
    <recommendedName>
        <fullName evidence="1">DUF1707 domain-containing protein</fullName>
    </recommendedName>
</protein>
<evidence type="ECO:0000313" key="2">
    <source>
        <dbReference type="EMBL" id="AZA12736.1"/>
    </source>
</evidence>
<organism evidence="2 3">
    <name type="scientific">Corynebacterium choanae</name>
    <dbReference type="NCBI Taxonomy" id="1862358"/>
    <lineage>
        <taxon>Bacteria</taxon>
        <taxon>Bacillati</taxon>
        <taxon>Actinomycetota</taxon>
        <taxon>Actinomycetes</taxon>
        <taxon>Mycobacteriales</taxon>
        <taxon>Corynebacteriaceae</taxon>
        <taxon>Corynebacterium</taxon>
    </lineage>
</organism>
<reference evidence="2 3" key="1">
    <citation type="submission" date="2018-11" db="EMBL/GenBank/DDBJ databases">
        <authorList>
            <person name="Kleinhagauer T."/>
            <person name="Glaeser S.P."/>
            <person name="Spergser J."/>
            <person name="Ruckert C."/>
            <person name="Kaempfer P."/>
            <person name="Busse H.-J."/>
        </authorList>
    </citation>
    <scope>NUCLEOTIDE SEQUENCE [LARGE SCALE GENOMIC DNA]</scope>
    <source>
        <strain evidence="2 3">200CH</strain>
    </source>
</reference>
<dbReference type="PANTHER" id="PTHR40763:SF5">
    <property type="entry name" value="MEMBRANE PROTEIN"/>
    <property type="match status" value="1"/>
</dbReference>
<accession>A0A3G6J463</accession>
<dbReference type="EMBL" id="CP033896">
    <property type="protein sequence ID" value="AZA12736.1"/>
    <property type="molecule type" value="Genomic_DNA"/>
</dbReference>
<dbReference type="Proteomes" id="UP000269019">
    <property type="component" value="Chromosome"/>
</dbReference>
<keyword evidence="3" id="KW-1185">Reference proteome</keyword>
<dbReference type="InterPro" id="IPR012551">
    <property type="entry name" value="DUF1707_SHOCT-like"/>
</dbReference>
<dbReference type="OrthoDB" id="4772576at2"/>
<dbReference type="KEGG" id="ccho:CCHOA_01540"/>
<gene>
    <name evidence="2" type="ORF">CCHOA_01540</name>
</gene>
<sequence>MTDYREAKQAAPRIRASHAERQFVMDRIADAFAEGRLLLAEFEERTTIAAGAVFRDELTHLVDDCGGLPAWPNDTANGEVTGHQVDVPGHTAQLSNLPAARTPETTAVVPALVQSPKWVVLSSTTEHIATAPGGCHRTITVFADSTLDTREYFRSGNHDLEINLHVVFGDCKIIVPPGITVESATQVIFGNVASRVKPPRKKMMQRALPAPKHGVLRLTGRVIFANVKLQEG</sequence>
<feature type="domain" description="DUF1707" evidence="1">
    <location>
        <begin position="14"/>
        <end position="64"/>
    </location>
</feature>
<name>A0A3G6J463_9CORY</name>
<evidence type="ECO:0000259" key="1">
    <source>
        <dbReference type="Pfam" id="PF08044"/>
    </source>
</evidence>
<evidence type="ECO:0000313" key="3">
    <source>
        <dbReference type="Proteomes" id="UP000269019"/>
    </source>
</evidence>